<keyword evidence="12" id="KW-0732">Signal</keyword>
<evidence type="ECO:0000256" key="6">
    <source>
        <dbReference type="ARBA" id="ARBA00022989"/>
    </source>
</evidence>
<feature type="region of interest" description="Disordered" evidence="10">
    <location>
        <begin position="232"/>
        <end position="252"/>
    </location>
</feature>
<feature type="signal peptide" evidence="12">
    <location>
        <begin position="1"/>
        <end position="21"/>
    </location>
</feature>
<keyword evidence="4 9" id="KW-0863">Zinc-finger</keyword>
<feature type="transmembrane region" description="Helical" evidence="11">
    <location>
        <begin position="260"/>
        <end position="280"/>
    </location>
</feature>
<proteinExistence type="inferred from homology"/>
<feature type="domain" description="RING-type" evidence="13">
    <location>
        <begin position="57"/>
        <end position="99"/>
    </location>
</feature>
<evidence type="ECO:0000256" key="3">
    <source>
        <dbReference type="ARBA" id="ARBA00022723"/>
    </source>
</evidence>
<keyword evidence="7 11" id="KW-0472">Membrane</keyword>
<dbReference type="PANTHER" id="PTHR46539">
    <property type="entry name" value="E3 UBIQUITIN-PROTEIN LIGASE ATL42"/>
    <property type="match status" value="1"/>
</dbReference>
<dbReference type="InterPro" id="IPR001841">
    <property type="entry name" value="Znf_RING"/>
</dbReference>
<accession>A0A834GV57</accession>
<evidence type="ECO:0000256" key="12">
    <source>
        <dbReference type="SAM" id="SignalP"/>
    </source>
</evidence>
<evidence type="ECO:0000313" key="14">
    <source>
        <dbReference type="EMBL" id="KAF7140513.1"/>
    </source>
</evidence>
<keyword evidence="5" id="KW-0862">Zinc</keyword>
<dbReference type="Gene3D" id="3.30.40.10">
    <property type="entry name" value="Zinc/RING finger domain, C3HC4 (zinc finger)"/>
    <property type="match status" value="1"/>
</dbReference>
<evidence type="ECO:0000256" key="9">
    <source>
        <dbReference type="PROSITE-ProRule" id="PRU00175"/>
    </source>
</evidence>
<comment type="similarity">
    <text evidence="8">Belongs to the RING-type zinc finger family. ATL subfamily.</text>
</comment>
<dbReference type="SUPFAM" id="SSF57850">
    <property type="entry name" value="RING/U-box"/>
    <property type="match status" value="1"/>
</dbReference>
<evidence type="ECO:0000256" key="11">
    <source>
        <dbReference type="SAM" id="Phobius"/>
    </source>
</evidence>
<name>A0A834GV57_RHOSS</name>
<evidence type="ECO:0000256" key="10">
    <source>
        <dbReference type="SAM" id="MobiDB-lite"/>
    </source>
</evidence>
<feature type="region of interest" description="Disordered" evidence="10">
    <location>
        <begin position="130"/>
        <end position="155"/>
    </location>
</feature>
<dbReference type="PROSITE" id="PS50089">
    <property type="entry name" value="ZF_RING_2"/>
    <property type="match status" value="1"/>
</dbReference>
<keyword evidence="3" id="KW-0479">Metal-binding</keyword>
<comment type="caution">
    <text evidence="14">The sequence shown here is derived from an EMBL/GenBank/DDBJ whole genome shotgun (WGS) entry which is preliminary data.</text>
</comment>
<dbReference type="Pfam" id="PF13639">
    <property type="entry name" value="zf-RING_2"/>
    <property type="match status" value="1"/>
</dbReference>
<dbReference type="SMART" id="SM00184">
    <property type="entry name" value="RING"/>
    <property type="match status" value="1"/>
</dbReference>
<dbReference type="OrthoDB" id="8062037at2759"/>
<feature type="compositionally biased region" description="Basic and acidic residues" evidence="10">
    <location>
        <begin position="130"/>
        <end position="148"/>
    </location>
</feature>
<dbReference type="PANTHER" id="PTHR46539:SF2">
    <property type="entry name" value="RING-H2 FINGER PROTEIN ATL43"/>
    <property type="match status" value="1"/>
</dbReference>
<gene>
    <name evidence="14" type="ORF">RHSIM_Rhsim06G0013000</name>
</gene>
<feature type="chain" id="PRO_5032971155" description="RING-type domain-containing protein" evidence="12">
    <location>
        <begin position="22"/>
        <end position="312"/>
    </location>
</feature>
<keyword evidence="15" id="KW-1185">Reference proteome</keyword>
<evidence type="ECO:0000256" key="5">
    <source>
        <dbReference type="ARBA" id="ARBA00022833"/>
    </source>
</evidence>
<evidence type="ECO:0000256" key="2">
    <source>
        <dbReference type="ARBA" id="ARBA00022692"/>
    </source>
</evidence>
<sequence>MSAVFLVYLCLLWCATNYNRGDIRLPVKQPAEKGLSAAELEKMPRVTGKELVMGTECAVCLDEIEGEQPARVVPGCNHGFHLLCADTWLAKNSVCPVCRAQLQPQIVSRIGTTAYDFVSWMVLDLLKEPSNKGQDDPIRNERGQENRKSTSTAVATDLERNESLPRFVPFHGATVKRSSPYVGLKTPTEIVTLLESSAPHVAPRRRAPDDQGKRRVVLEAVDHGNIVSGADEEVGVSDGYENNVGRSKGEKHEEEDDERLHFFVGVFLFFFFSFSFGYLWQIYTDLELEPVVPQQGRALESPAVCCSNPSTP</sequence>
<reference evidence="14" key="1">
    <citation type="submission" date="2019-11" db="EMBL/GenBank/DDBJ databases">
        <authorList>
            <person name="Liu Y."/>
            <person name="Hou J."/>
            <person name="Li T.-Q."/>
            <person name="Guan C.-H."/>
            <person name="Wu X."/>
            <person name="Wu H.-Z."/>
            <person name="Ling F."/>
            <person name="Zhang R."/>
            <person name="Shi X.-G."/>
            <person name="Ren J.-P."/>
            <person name="Chen E.-F."/>
            <person name="Sun J.-M."/>
        </authorList>
    </citation>
    <scope>NUCLEOTIDE SEQUENCE</scope>
    <source>
        <strain evidence="14">Adult_tree_wgs_1</strain>
        <tissue evidence="14">Leaves</tissue>
    </source>
</reference>
<organism evidence="14 15">
    <name type="scientific">Rhododendron simsii</name>
    <name type="common">Sims's rhododendron</name>
    <dbReference type="NCBI Taxonomy" id="118357"/>
    <lineage>
        <taxon>Eukaryota</taxon>
        <taxon>Viridiplantae</taxon>
        <taxon>Streptophyta</taxon>
        <taxon>Embryophyta</taxon>
        <taxon>Tracheophyta</taxon>
        <taxon>Spermatophyta</taxon>
        <taxon>Magnoliopsida</taxon>
        <taxon>eudicotyledons</taxon>
        <taxon>Gunneridae</taxon>
        <taxon>Pentapetalae</taxon>
        <taxon>asterids</taxon>
        <taxon>Ericales</taxon>
        <taxon>Ericaceae</taxon>
        <taxon>Ericoideae</taxon>
        <taxon>Rhodoreae</taxon>
        <taxon>Rhododendron</taxon>
    </lineage>
</organism>
<evidence type="ECO:0000256" key="7">
    <source>
        <dbReference type="ARBA" id="ARBA00023136"/>
    </source>
</evidence>
<keyword evidence="2 11" id="KW-0812">Transmembrane</keyword>
<dbReference type="Proteomes" id="UP000626092">
    <property type="component" value="Unassembled WGS sequence"/>
</dbReference>
<dbReference type="InterPro" id="IPR013083">
    <property type="entry name" value="Znf_RING/FYVE/PHD"/>
</dbReference>
<protein>
    <recommendedName>
        <fullName evidence="13">RING-type domain-containing protein</fullName>
    </recommendedName>
</protein>
<dbReference type="EMBL" id="WJXA01000006">
    <property type="protein sequence ID" value="KAF7140513.1"/>
    <property type="molecule type" value="Genomic_DNA"/>
</dbReference>
<dbReference type="AlphaFoldDB" id="A0A834GV57"/>
<evidence type="ECO:0000259" key="13">
    <source>
        <dbReference type="PROSITE" id="PS50089"/>
    </source>
</evidence>
<evidence type="ECO:0000256" key="1">
    <source>
        <dbReference type="ARBA" id="ARBA00004370"/>
    </source>
</evidence>
<evidence type="ECO:0000313" key="15">
    <source>
        <dbReference type="Proteomes" id="UP000626092"/>
    </source>
</evidence>
<evidence type="ECO:0000256" key="4">
    <source>
        <dbReference type="ARBA" id="ARBA00022771"/>
    </source>
</evidence>
<evidence type="ECO:0000256" key="8">
    <source>
        <dbReference type="ARBA" id="ARBA00024209"/>
    </source>
</evidence>
<dbReference type="GO" id="GO:0008270">
    <property type="term" value="F:zinc ion binding"/>
    <property type="evidence" value="ECO:0007669"/>
    <property type="project" value="UniProtKB-KW"/>
</dbReference>
<dbReference type="GO" id="GO:0016020">
    <property type="term" value="C:membrane"/>
    <property type="evidence" value="ECO:0007669"/>
    <property type="project" value="UniProtKB-SubCell"/>
</dbReference>
<comment type="subcellular location">
    <subcellularLocation>
        <location evidence="1">Membrane</location>
    </subcellularLocation>
</comment>
<keyword evidence="6 11" id="KW-1133">Transmembrane helix</keyword>